<accession>A0A433Q3Z3</accession>
<dbReference type="SMART" id="SM00220">
    <property type="entry name" value="S_TKc"/>
    <property type="match status" value="1"/>
</dbReference>
<feature type="compositionally biased region" description="Basic and acidic residues" evidence="1">
    <location>
        <begin position="1100"/>
        <end position="1114"/>
    </location>
</feature>
<dbReference type="Gene3D" id="1.10.510.10">
    <property type="entry name" value="Transferase(Phosphotransferase) domain 1"/>
    <property type="match status" value="2"/>
</dbReference>
<comment type="caution">
    <text evidence="3">The sequence shown here is derived from an EMBL/GenBank/DDBJ whole genome shotgun (WGS) entry which is preliminary data.</text>
</comment>
<sequence length="1353" mass="148194">MSGHSVNGVPLHFSDPRRYYHGISAKQPTWFSAQGGVYRCREAGGARQNVAIKKYLVVERDNDPETFVMPKELVENEIYTMTKCAPHPNILRLHGVHIYKDYIFLVMPLCDGGSLQQYCFDNRVSLSQMVFILKGVSIVLRPPRESHATVSPIIRLIAFPLFIPPHKLPQLVSGLAEIHKHGYIHRDIKCDNIFLGQDNTIVIGNFFLPIYIKQKIIKQGRPHYPRNMDRLLVDFIDRCLERDPRGRASANELLEKSAADVWILIHSVLFACLPIQHPLLSAYAEEPLFPPRPREQPFPLPAALTTKPPQTPAPIIPSVDIKDINRTLVSPVVETPNKLNVFKERRDSETSLSSSATLLEWLSSSTDKSSADAKLNSAVHAFATSLSTIAEVSISSNASTVSPKDWSPQPRHKAYKRRFGKVPSPSKALAEQGPDRYLHRVVQNPSLRPEATLSSPLLTRRRRLQRAMLWTMASKSEDSYRLGSVRRLFAFKLARIQQAHEAQNTDIALRNALRNADARITSSSASSCARKHSQNTDIFDMRASLSSSSSSSAPFEIASIQIEEELLKCSIRSDDIRLIDEPLLPIVPHLSITPERSSLMRTPKRMPESRLPRASPLLRGTDPLAIPPRDKAAKKLQALAAANGPLSRLPVVKKKPEQEPEPVRRGRNMNVSRGPDAPDSPKMGRPVSVPANINRASPPKSPKVLATTPPLAPVRSKPSKTEPARNMITKSQGKPGHQRRGSAPDYGVDTATLARKSTRDRALSLASSFGSSTVPNARLASSIGSQGGVAIVPRTPGGKSSKKFDGRASMGAAESRRSSLESKGWGYNSVGSARARTPTKKFDGRASTNSVEAATAVALKRRSTVTDPKWGHSSVGSQRAASPVTKKFDGRASMHAEKKVDTRASKHVEKKWDGRASTHADKKWDGRASTNVEKKFDGRASTRDEKRFDGRASTHVEKKFDGRASTRDEKRFDGRASTHVEKKFDGRASTRDEKRFDGRASTHVEKKFDGRASTRDEKRFDGRASTHAEKKWDGRASTHSEVGWGFSSVGSNPRKKTGTTTAKDTTATPNSPTRNRRSSMAAGTTKTVPPPRPKSMVNTIDRHDEPSRNRRRTTDLSMTSDGGAYSGDDEDNCAGGDGGTDGGDSGSISEGTRKLTMIAENENVNNRGYTPATAPRSTSFHTGTRKRSSTQSAIAPSASITSSRRQVRMDVNATAMTTSTKDRRKSYDVNMLSTATTTPLRSALRTARDSAPPTSSPTSAKQRPRAMTASGVKTVVVKGESVMTARTRDGSAAALIMPTSSSTTPMPRTHKSVAPKIPQVPQYKKSPIPSVTNAARKAALSLSPVMRPRRVAA</sequence>
<dbReference type="Pfam" id="PF07714">
    <property type="entry name" value="PK_Tyr_Ser-Thr"/>
    <property type="match status" value="1"/>
</dbReference>
<dbReference type="PROSITE" id="PS50011">
    <property type="entry name" value="PROTEIN_KINASE_DOM"/>
    <property type="match status" value="1"/>
</dbReference>
<keyword evidence="4" id="KW-1185">Reference proteome</keyword>
<feature type="region of interest" description="Disordered" evidence="1">
    <location>
        <begin position="647"/>
        <end position="747"/>
    </location>
</feature>
<dbReference type="InterPro" id="IPR008271">
    <property type="entry name" value="Ser/Thr_kinase_AS"/>
</dbReference>
<organism evidence="3 4">
    <name type="scientific">Jimgerdemannia flammicorona</name>
    <dbReference type="NCBI Taxonomy" id="994334"/>
    <lineage>
        <taxon>Eukaryota</taxon>
        <taxon>Fungi</taxon>
        <taxon>Fungi incertae sedis</taxon>
        <taxon>Mucoromycota</taxon>
        <taxon>Mucoromycotina</taxon>
        <taxon>Endogonomycetes</taxon>
        <taxon>Endogonales</taxon>
        <taxon>Endogonaceae</taxon>
        <taxon>Jimgerdemannia</taxon>
    </lineage>
</organism>
<dbReference type="GO" id="GO:0005634">
    <property type="term" value="C:nucleus"/>
    <property type="evidence" value="ECO:0007669"/>
    <property type="project" value="TreeGrafter"/>
</dbReference>
<feature type="region of interest" description="Disordered" evidence="1">
    <location>
        <begin position="787"/>
        <end position="850"/>
    </location>
</feature>
<dbReference type="InterPro" id="IPR011009">
    <property type="entry name" value="Kinase-like_dom_sf"/>
</dbReference>
<dbReference type="CDD" id="cd00180">
    <property type="entry name" value="PKc"/>
    <property type="match status" value="1"/>
</dbReference>
<evidence type="ECO:0000256" key="1">
    <source>
        <dbReference type="SAM" id="MobiDB-lite"/>
    </source>
</evidence>
<feature type="region of interest" description="Disordered" evidence="1">
    <location>
        <begin position="864"/>
        <end position="1202"/>
    </location>
</feature>
<feature type="compositionally biased region" description="Basic and acidic residues" evidence="1">
    <location>
        <begin position="886"/>
        <end position="1038"/>
    </location>
</feature>
<dbReference type="PROSITE" id="PS00108">
    <property type="entry name" value="PROTEIN_KINASE_ST"/>
    <property type="match status" value="1"/>
</dbReference>
<dbReference type="InterPro" id="IPR001245">
    <property type="entry name" value="Ser-Thr/Tyr_kinase_cat_dom"/>
</dbReference>
<feature type="region of interest" description="Disordered" evidence="1">
    <location>
        <begin position="1239"/>
        <end position="1269"/>
    </location>
</feature>
<dbReference type="GO" id="GO:0004674">
    <property type="term" value="F:protein serine/threonine kinase activity"/>
    <property type="evidence" value="ECO:0007669"/>
    <property type="project" value="TreeGrafter"/>
</dbReference>
<dbReference type="Proteomes" id="UP000274822">
    <property type="component" value="Unassembled WGS sequence"/>
</dbReference>
<gene>
    <name evidence="3" type="ORF">BC938DRAFT_473417</name>
</gene>
<feature type="compositionally biased region" description="Low complexity" evidence="1">
    <location>
        <begin position="1298"/>
        <end position="1307"/>
    </location>
</feature>
<feature type="compositionally biased region" description="Low complexity" evidence="1">
    <location>
        <begin position="1058"/>
        <end position="1068"/>
    </location>
</feature>
<feature type="domain" description="Protein kinase" evidence="2">
    <location>
        <begin position="23"/>
        <end position="383"/>
    </location>
</feature>
<feature type="region of interest" description="Disordered" evidence="1">
    <location>
        <begin position="1298"/>
        <end position="1330"/>
    </location>
</feature>
<dbReference type="PANTHER" id="PTHR44167">
    <property type="entry name" value="OVARIAN-SPECIFIC SERINE/THREONINE-PROTEIN KINASE LOK-RELATED"/>
    <property type="match status" value="1"/>
</dbReference>
<proteinExistence type="predicted"/>
<reference evidence="3 4" key="1">
    <citation type="journal article" date="2018" name="New Phytol.">
        <title>Phylogenomics of Endogonaceae and evolution of mycorrhizas within Mucoromycota.</title>
        <authorList>
            <person name="Chang Y."/>
            <person name="Desiro A."/>
            <person name="Na H."/>
            <person name="Sandor L."/>
            <person name="Lipzen A."/>
            <person name="Clum A."/>
            <person name="Barry K."/>
            <person name="Grigoriev I.V."/>
            <person name="Martin F.M."/>
            <person name="Stajich J.E."/>
            <person name="Smith M.E."/>
            <person name="Bonito G."/>
            <person name="Spatafora J.W."/>
        </authorList>
    </citation>
    <scope>NUCLEOTIDE SEQUENCE [LARGE SCALE GENOMIC DNA]</scope>
    <source>
        <strain evidence="3 4">AD002</strain>
    </source>
</reference>
<dbReference type="EMBL" id="RBNJ01015671">
    <property type="protein sequence ID" value="RUS24541.1"/>
    <property type="molecule type" value="Genomic_DNA"/>
</dbReference>
<dbReference type="GO" id="GO:0044773">
    <property type="term" value="P:mitotic DNA damage checkpoint signaling"/>
    <property type="evidence" value="ECO:0007669"/>
    <property type="project" value="TreeGrafter"/>
</dbReference>
<name>A0A433Q3Z3_9FUNG</name>
<feature type="compositionally biased region" description="Basic and acidic residues" evidence="1">
    <location>
        <begin position="654"/>
        <end position="664"/>
    </location>
</feature>
<protein>
    <recommendedName>
        <fullName evidence="2">Protein kinase domain-containing protein</fullName>
    </recommendedName>
</protein>
<dbReference type="SUPFAM" id="SSF56112">
    <property type="entry name" value="Protein kinase-like (PK-like)"/>
    <property type="match status" value="1"/>
</dbReference>
<feature type="compositionally biased region" description="Low complexity" evidence="1">
    <location>
        <begin position="1249"/>
        <end position="1260"/>
    </location>
</feature>
<evidence type="ECO:0000313" key="3">
    <source>
        <dbReference type="EMBL" id="RUS24541.1"/>
    </source>
</evidence>
<dbReference type="GO" id="GO:0005737">
    <property type="term" value="C:cytoplasm"/>
    <property type="evidence" value="ECO:0007669"/>
    <property type="project" value="TreeGrafter"/>
</dbReference>
<dbReference type="PANTHER" id="PTHR44167:SF24">
    <property type="entry name" value="SERINE_THREONINE-PROTEIN KINASE CHK2"/>
    <property type="match status" value="1"/>
</dbReference>
<evidence type="ECO:0000259" key="2">
    <source>
        <dbReference type="PROSITE" id="PS50011"/>
    </source>
</evidence>
<feature type="region of interest" description="Disordered" evidence="1">
    <location>
        <begin position="595"/>
        <end position="627"/>
    </location>
</feature>
<feature type="compositionally biased region" description="Low complexity" evidence="1">
    <location>
        <begin position="1189"/>
        <end position="1202"/>
    </location>
</feature>
<dbReference type="GO" id="GO:0005524">
    <property type="term" value="F:ATP binding"/>
    <property type="evidence" value="ECO:0007669"/>
    <property type="project" value="InterPro"/>
</dbReference>
<feature type="compositionally biased region" description="Gly residues" evidence="1">
    <location>
        <begin position="1135"/>
        <end position="1145"/>
    </location>
</feature>
<evidence type="ECO:0000313" key="4">
    <source>
        <dbReference type="Proteomes" id="UP000274822"/>
    </source>
</evidence>
<dbReference type="InterPro" id="IPR000719">
    <property type="entry name" value="Prot_kinase_dom"/>
</dbReference>